<dbReference type="InterPro" id="IPR013647">
    <property type="entry name" value="OligopepF_N_dom"/>
</dbReference>
<evidence type="ECO:0000259" key="8">
    <source>
        <dbReference type="Pfam" id="PF08439"/>
    </source>
</evidence>
<dbReference type="Gene3D" id="1.20.140.70">
    <property type="entry name" value="Oligopeptidase f, N-terminal domain"/>
    <property type="match status" value="1"/>
</dbReference>
<name>A0ABN1J0V6_9CLOT</name>
<dbReference type="SUPFAM" id="SSF55486">
    <property type="entry name" value="Metalloproteases ('zincins'), catalytic domain"/>
    <property type="match status" value="1"/>
</dbReference>
<dbReference type="CDD" id="cd09608">
    <property type="entry name" value="M3B_PepF"/>
    <property type="match status" value="1"/>
</dbReference>
<keyword evidence="3 6" id="KW-0378">Hydrolase</keyword>
<dbReference type="Gene3D" id="1.10.287.830">
    <property type="entry name" value="putative peptidase helix hairpin domain like"/>
    <property type="match status" value="1"/>
</dbReference>
<keyword evidence="1 6" id="KW-0645">Protease</keyword>
<dbReference type="Proteomes" id="UP001500339">
    <property type="component" value="Unassembled WGS sequence"/>
</dbReference>
<dbReference type="Pfam" id="PF08439">
    <property type="entry name" value="Peptidase_M3_N"/>
    <property type="match status" value="1"/>
</dbReference>
<dbReference type="InterPro" id="IPR004438">
    <property type="entry name" value="Peptidase_M3B"/>
</dbReference>
<feature type="domain" description="Peptidase M3A/M3B catalytic" evidence="7">
    <location>
        <begin position="206"/>
        <end position="585"/>
    </location>
</feature>
<dbReference type="PANTHER" id="PTHR11804:SF84">
    <property type="entry name" value="SACCHAROLYSIN"/>
    <property type="match status" value="1"/>
</dbReference>
<evidence type="ECO:0000313" key="10">
    <source>
        <dbReference type="Proteomes" id="UP001500339"/>
    </source>
</evidence>
<evidence type="ECO:0000256" key="6">
    <source>
        <dbReference type="RuleBase" id="RU368091"/>
    </source>
</evidence>
<reference evidence="9 10" key="1">
    <citation type="journal article" date="2019" name="Int. J. Syst. Evol. Microbiol.">
        <title>The Global Catalogue of Microorganisms (GCM) 10K type strain sequencing project: providing services to taxonomists for standard genome sequencing and annotation.</title>
        <authorList>
            <consortium name="The Broad Institute Genomics Platform"/>
            <consortium name="The Broad Institute Genome Sequencing Center for Infectious Disease"/>
            <person name="Wu L."/>
            <person name="Ma J."/>
        </authorList>
    </citation>
    <scope>NUCLEOTIDE SEQUENCE [LARGE SCALE GENOMIC DNA]</scope>
    <source>
        <strain evidence="9 10">JCM 1405</strain>
    </source>
</reference>
<keyword evidence="10" id="KW-1185">Reference proteome</keyword>
<dbReference type="PANTHER" id="PTHR11804">
    <property type="entry name" value="PROTEASE M3 THIMET OLIGOPEPTIDASE-RELATED"/>
    <property type="match status" value="1"/>
</dbReference>
<evidence type="ECO:0000259" key="7">
    <source>
        <dbReference type="Pfam" id="PF01432"/>
    </source>
</evidence>
<dbReference type="RefSeq" id="WP_343769393.1">
    <property type="nucleotide sequence ID" value="NZ_BAAACF010000001.1"/>
</dbReference>
<dbReference type="EC" id="3.4.24.-" evidence="6"/>
<organism evidence="9 10">
    <name type="scientific">Clostridium malenominatum</name>
    <dbReference type="NCBI Taxonomy" id="1539"/>
    <lineage>
        <taxon>Bacteria</taxon>
        <taxon>Bacillati</taxon>
        <taxon>Bacillota</taxon>
        <taxon>Clostridia</taxon>
        <taxon>Eubacteriales</taxon>
        <taxon>Clostridiaceae</taxon>
        <taxon>Clostridium</taxon>
    </lineage>
</organism>
<proteinExistence type="inferred from homology"/>
<evidence type="ECO:0000256" key="4">
    <source>
        <dbReference type="ARBA" id="ARBA00022833"/>
    </source>
</evidence>
<evidence type="ECO:0000313" key="9">
    <source>
        <dbReference type="EMBL" id="GAA0725445.1"/>
    </source>
</evidence>
<keyword evidence="2 6" id="KW-0479">Metal-binding</keyword>
<comment type="function">
    <text evidence="6">Has oligopeptidase activity and degrades a variety of small bioactive peptides.</text>
</comment>
<evidence type="ECO:0000256" key="2">
    <source>
        <dbReference type="ARBA" id="ARBA00022723"/>
    </source>
</evidence>
<dbReference type="Gene3D" id="1.10.1370.20">
    <property type="entry name" value="Oligoendopeptidase f, C-terminal domain"/>
    <property type="match status" value="1"/>
</dbReference>
<feature type="domain" description="Oligopeptidase F N-terminal" evidence="8">
    <location>
        <begin position="116"/>
        <end position="185"/>
    </location>
</feature>
<evidence type="ECO:0000256" key="3">
    <source>
        <dbReference type="ARBA" id="ARBA00022801"/>
    </source>
</evidence>
<accession>A0ABN1J0V6</accession>
<gene>
    <name evidence="9" type="primary">pepF</name>
    <name evidence="9" type="ORF">GCM10008905_20790</name>
</gene>
<comment type="cofactor">
    <cofactor evidence="6">
        <name>Zn(2+)</name>
        <dbReference type="ChEBI" id="CHEBI:29105"/>
    </cofactor>
    <text evidence="6">Binds 1 zinc ion.</text>
</comment>
<dbReference type="InterPro" id="IPR001567">
    <property type="entry name" value="Pept_M3A_M3B_dom"/>
</dbReference>
<dbReference type="Pfam" id="PF01432">
    <property type="entry name" value="Peptidase_M3"/>
    <property type="match status" value="1"/>
</dbReference>
<comment type="similarity">
    <text evidence="6">Belongs to the peptidase M3B family.</text>
</comment>
<dbReference type="InterPro" id="IPR045090">
    <property type="entry name" value="Pept_M3A_M3B"/>
</dbReference>
<sequence length="600" mass="69517">MKNEQKIKSREEIEQNYKWQINKIYKNDSLWEEDFSKLKNLVPKLSTYEGKLKHGEELLSFFKLDEEIGRLAEKLHIYAHCRADEDTSNTKYQSLWSKIVSFVPQINGEKAFFLPEILSLEEDHLLREVKRVPGLELYTFVVENILSLKPHTLSKGEEKILASVSDTLEAPANIFNMLSNADMTFPKVKDEEGEEVELSDKNYSIYITSKDRDVRREAFKTLFSTYEKFKNTLATSLTSSMKAFIFTSQMRGYSSSLESSLKPNNIPVEVYHKTVETINNNLSALHRYVSLKKKMLKLDEIHMYDLYVPIIDTPDIKVAYEEGVELIRKGLAPLGKEYLSVFNEGIEEGWVDVYENKGKRGGAYSTGSYDTMPYILLNYHNKVNDVSTLAHEMGHSIHSYYSKTAQPYVYSNYTLFCAEVASITNECILIDYLIKNEKDKMKKLYFINTELEQIRTTVFRQVMFAEFEMLAQGKLEEGIPLTSEELCDLWHNLNVKYFGPEMIVDKEIDMEWARIPHFYYNFYVYQYATGYAAANSFAEKILKGEEGALESYISFLKSGGSDYPINILKKSGVDMTTSKPMEETIKRFNELLTMLEENLR</sequence>
<protein>
    <recommendedName>
        <fullName evidence="6">Oligopeptidase F</fullName>
        <ecNumber evidence="6">3.4.24.-</ecNumber>
    </recommendedName>
</protein>
<keyword evidence="5 6" id="KW-0482">Metalloprotease</keyword>
<dbReference type="InterPro" id="IPR042088">
    <property type="entry name" value="OligoPept_F_C"/>
</dbReference>
<dbReference type="EMBL" id="BAAACF010000001">
    <property type="protein sequence ID" value="GAA0725445.1"/>
    <property type="molecule type" value="Genomic_DNA"/>
</dbReference>
<evidence type="ECO:0000256" key="5">
    <source>
        <dbReference type="ARBA" id="ARBA00023049"/>
    </source>
</evidence>
<comment type="caution">
    <text evidence="9">The sequence shown here is derived from an EMBL/GenBank/DDBJ whole genome shotgun (WGS) entry which is preliminary data.</text>
</comment>
<evidence type="ECO:0000256" key="1">
    <source>
        <dbReference type="ARBA" id="ARBA00022670"/>
    </source>
</evidence>
<dbReference type="NCBIfam" id="TIGR00181">
    <property type="entry name" value="pepF"/>
    <property type="match status" value="1"/>
</dbReference>
<keyword evidence="4 6" id="KW-0862">Zinc</keyword>